<dbReference type="AlphaFoldDB" id="A0A656GM16"/>
<gene>
    <name evidence="1" type="ORF">PSYMO_37037</name>
</gene>
<dbReference type="EMBL" id="AEAG01002836">
    <property type="protein sequence ID" value="EGH26778.1"/>
    <property type="molecule type" value="Genomic_DNA"/>
</dbReference>
<comment type="caution">
    <text evidence="1">The sequence shown here is derived from an EMBL/GenBank/DDBJ whole genome shotgun (WGS) entry which is preliminary data.</text>
</comment>
<evidence type="ECO:0000313" key="1">
    <source>
        <dbReference type="EMBL" id="EGH26778.1"/>
    </source>
</evidence>
<organism evidence="1 2">
    <name type="scientific">Pseudomonas amygdali pv. mori str. 301020</name>
    <dbReference type="NCBI Taxonomy" id="629261"/>
    <lineage>
        <taxon>Bacteria</taxon>
        <taxon>Pseudomonadati</taxon>
        <taxon>Pseudomonadota</taxon>
        <taxon>Gammaproteobacteria</taxon>
        <taxon>Pseudomonadales</taxon>
        <taxon>Pseudomonadaceae</taxon>
        <taxon>Pseudomonas</taxon>
        <taxon>Pseudomonas amygdali</taxon>
    </lineage>
</organism>
<feature type="non-terminal residue" evidence="1">
    <location>
        <position position="1"/>
    </location>
</feature>
<sequence length="39" mass="4359">APSREPGSFSGEPDMSMVLMQSYWIVDLPQRLYQGVASQ</sequence>
<feature type="non-terminal residue" evidence="1">
    <location>
        <position position="39"/>
    </location>
</feature>
<evidence type="ECO:0000313" key="2">
    <source>
        <dbReference type="Proteomes" id="UP000003465"/>
    </source>
</evidence>
<name>A0A656GM16_PSEA0</name>
<protein>
    <submittedName>
        <fullName evidence="1">Rod shape-determining protein MreC</fullName>
    </submittedName>
</protein>
<reference evidence="1 2" key="1">
    <citation type="journal article" date="2011" name="PLoS Pathog.">
        <title>Dynamic evolution of pathogenicity revealed by sequencing and comparative genomics of 19 Pseudomonas syringae isolates.</title>
        <authorList>
            <person name="Baltrus D.A."/>
            <person name="Nishimura M.T."/>
            <person name="Romanchuk A."/>
            <person name="Chang J.H."/>
            <person name="Mukhtar M.S."/>
            <person name="Cherkis K."/>
            <person name="Roach J."/>
            <person name="Grant S.R."/>
            <person name="Jones C.D."/>
            <person name="Dangl J.L."/>
        </authorList>
    </citation>
    <scope>NUCLEOTIDE SEQUENCE [LARGE SCALE GENOMIC DNA]</scope>
    <source>
        <strain evidence="1 2">301020</strain>
    </source>
</reference>
<accession>A0A656GM16</accession>
<proteinExistence type="predicted"/>
<dbReference type="Proteomes" id="UP000003465">
    <property type="component" value="Unassembled WGS sequence"/>
</dbReference>